<dbReference type="OrthoDB" id="5582146at2759"/>
<evidence type="ECO:0000256" key="3">
    <source>
        <dbReference type="SAM" id="MobiDB-lite"/>
    </source>
</evidence>
<dbReference type="Gene3D" id="1.10.8.80">
    <property type="entry name" value="Magnesium chelatase subunit I, C-Terminal domain"/>
    <property type="match status" value="1"/>
</dbReference>
<name>A0A9W9KJ33_9EURO</name>
<feature type="domain" description="ChlI/MoxR AAA lid" evidence="4">
    <location>
        <begin position="301"/>
        <end position="360"/>
    </location>
</feature>
<evidence type="ECO:0000313" key="6">
    <source>
        <dbReference type="Proteomes" id="UP001149165"/>
    </source>
</evidence>
<dbReference type="EMBL" id="JAPQKH010000003">
    <property type="protein sequence ID" value="KAJ5107263.1"/>
    <property type="molecule type" value="Genomic_DNA"/>
</dbReference>
<feature type="compositionally biased region" description="Low complexity" evidence="3">
    <location>
        <begin position="1"/>
        <end position="23"/>
    </location>
</feature>
<reference evidence="5" key="2">
    <citation type="journal article" date="2023" name="IMA Fungus">
        <title>Comparative genomic study of the Penicillium genus elucidates a diverse pangenome and 15 lateral gene transfer events.</title>
        <authorList>
            <person name="Petersen C."/>
            <person name="Sorensen T."/>
            <person name="Nielsen M.R."/>
            <person name="Sondergaard T.E."/>
            <person name="Sorensen J.L."/>
            <person name="Fitzpatrick D.A."/>
            <person name="Frisvad J.C."/>
            <person name="Nielsen K.L."/>
        </authorList>
    </citation>
    <scope>NUCLEOTIDE SEQUENCE</scope>
    <source>
        <strain evidence="5">IBT 30069</strain>
    </source>
</reference>
<feature type="compositionally biased region" description="Polar residues" evidence="3">
    <location>
        <begin position="126"/>
        <end position="136"/>
    </location>
</feature>
<reference evidence="5" key="1">
    <citation type="submission" date="2022-11" db="EMBL/GenBank/DDBJ databases">
        <authorList>
            <person name="Petersen C."/>
        </authorList>
    </citation>
    <scope>NUCLEOTIDE SEQUENCE</scope>
    <source>
        <strain evidence="5">IBT 30069</strain>
    </source>
</reference>
<evidence type="ECO:0000256" key="1">
    <source>
        <dbReference type="ARBA" id="ARBA00012825"/>
    </source>
</evidence>
<accession>A0A9W9KJ33</accession>
<protein>
    <recommendedName>
        <fullName evidence="1">magnesium chelatase</fullName>
        <ecNumber evidence="1">6.6.1.1</ecNumber>
    </recommendedName>
</protein>
<keyword evidence="6" id="KW-1185">Reference proteome</keyword>
<dbReference type="InterPro" id="IPR041628">
    <property type="entry name" value="ChlI/MoxR_AAA_lid"/>
</dbReference>
<dbReference type="InterPro" id="IPR052041">
    <property type="entry name" value="Nucleic_acid_metab_PIN/TRAM"/>
</dbReference>
<feature type="region of interest" description="Disordered" evidence="3">
    <location>
        <begin position="1"/>
        <end position="28"/>
    </location>
</feature>
<sequence length="394" mass="42971">MAPASWPSPLSQSSSKLSNHQDSGSPWSSIMDGTTLEDVARQLSDLEVALFLCLAAREHCLIETTSDAIHDLAKELALICSGTFDLSYSIVDCGSATSIEEIYNEILTADARKVQIRPSYSRVKTGSSSNVSSYVTGHQERSKSPIPGGQADEPNVAHIIIAKNLNLSNEDIQVQVIQLMRTRKLVTEVGLLHAPQDFMFVPLVVQDYYGQNPLLNVHLRDQLFISHFHEAANGYVYLEENDWLSDGQISASSVIHTPKHSQKKTAKVSPVTMDQLRGAVSSVTTSAEVVRYIQDIVVFLRLSRAVAGGVSARANSQFGNFAKLLAPLHGIDYLTPSIVALAARKVFRHRIIVASPDNDRSLNYGSNRDAIAQVLADVTPDSILDGVLDLEPPI</sequence>
<comment type="caution">
    <text evidence="5">The sequence shown here is derived from an EMBL/GenBank/DDBJ whole genome shotgun (WGS) entry which is preliminary data.</text>
</comment>
<comment type="pathway">
    <text evidence="2">Porphyrin-containing compound metabolism.</text>
</comment>
<gene>
    <name evidence="5" type="ORF">N7456_003938</name>
</gene>
<dbReference type="EC" id="6.6.1.1" evidence="1"/>
<evidence type="ECO:0000256" key="2">
    <source>
        <dbReference type="ARBA" id="ARBA00023444"/>
    </source>
</evidence>
<dbReference type="Proteomes" id="UP001149165">
    <property type="component" value="Unassembled WGS sequence"/>
</dbReference>
<evidence type="ECO:0000313" key="5">
    <source>
        <dbReference type="EMBL" id="KAJ5107263.1"/>
    </source>
</evidence>
<dbReference type="Pfam" id="PF17863">
    <property type="entry name" value="AAA_lid_2"/>
    <property type="match status" value="1"/>
</dbReference>
<dbReference type="PANTHER" id="PTHR11603">
    <property type="entry name" value="AAA FAMILY ATPASE"/>
    <property type="match status" value="1"/>
</dbReference>
<organism evidence="5 6">
    <name type="scientific">Penicillium angulare</name>
    <dbReference type="NCBI Taxonomy" id="116970"/>
    <lineage>
        <taxon>Eukaryota</taxon>
        <taxon>Fungi</taxon>
        <taxon>Dikarya</taxon>
        <taxon>Ascomycota</taxon>
        <taxon>Pezizomycotina</taxon>
        <taxon>Eurotiomycetes</taxon>
        <taxon>Eurotiomycetidae</taxon>
        <taxon>Eurotiales</taxon>
        <taxon>Aspergillaceae</taxon>
        <taxon>Penicillium</taxon>
    </lineage>
</organism>
<proteinExistence type="predicted"/>
<dbReference type="AlphaFoldDB" id="A0A9W9KJ33"/>
<evidence type="ECO:0000259" key="4">
    <source>
        <dbReference type="Pfam" id="PF17863"/>
    </source>
</evidence>
<feature type="region of interest" description="Disordered" evidence="3">
    <location>
        <begin position="126"/>
        <end position="151"/>
    </location>
</feature>
<dbReference type="PANTHER" id="PTHR11603:SF132">
    <property type="entry name" value="C2H2-TYPE DOMAIN-CONTAINING PROTEIN"/>
    <property type="match status" value="1"/>
</dbReference>
<dbReference type="GO" id="GO:0016851">
    <property type="term" value="F:magnesium chelatase activity"/>
    <property type="evidence" value="ECO:0007669"/>
    <property type="project" value="UniProtKB-EC"/>
</dbReference>